<sequence length="88" mass="9405">MTDILDNLRTPQQIAERSTAATGVHITARTVGEKARRFGIAKKIGRSMLASGDNIPLLLKEETKADSLFASADGSGAYLHSPEFSSKS</sequence>
<reference evidence="1 2" key="1">
    <citation type="submission" date="2020-10" db="EMBL/GenBank/DDBJ databases">
        <title>Sequencing the genomes of 1000 actinobacteria strains.</title>
        <authorList>
            <person name="Klenk H.-P."/>
        </authorList>
    </citation>
    <scope>NUCLEOTIDE SEQUENCE [LARGE SCALE GENOMIC DNA]</scope>
    <source>
        <strain evidence="1 2">DSM 7307</strain>
    </source>
</reference>
<keyword evidence="2" id="KW-1185">Reference proteome</keyword>
<evidence type="ECO:0000313" key="1">
    <source>
        <dbReference type="EMBL" id="MBE1503025.1"/>
    </source>
</evidence>
<proteinExistence type="predicted"/>
<accession>A0ABR9IIL1</accession>
<name>A0ABR9IIL1_RHIVS</name>
<gene>
    <name evidence="1" type="ORF">H4W29_000206</name>
</gene>
<protein>
    <submittedName>
        <fullName evidence="1">Uncharacterized protein</fullName>
    </submittedName>
</protein>
<dbReference type="RefSeq" id="WP_192727302.1">
    <property type="nucleotide sequence ID" value="NZ_BAAAVL010000003.1"/>
</dbReference>
<organism evidence="1 2">
    <name type="scientific">Rhizobium viscosum</name>
    <name type="common">Arthrobacter viscosus</name>
    <dbReference type="NCBI Taxonomy" id="1673"/>
    <lineage>
        <taxon>Bacteria</taxon>
        <taxon>Pseudomonadati</taxon>
        <taxon>Pseudomonadota</taxon>
        <taxon>Alphaproteobacteria</taxon>
        <taxon>Hyphomicrobiales</taxon>
        <taxon>Rhizobiaceae</taxon>
        <taxon>Rhizobium/Agrobacterium group</taxon>
        <taxon>Rhizobium</taxon>
    </lineage>
</organism>
<evidence type="ECO:0000313" key="2">
    <source>
        <dbReference type="Proteomes" id="UP000620262"/>
    </source>
</evidence>
<comment type="caution">
    <text evidence="1">The sequence shown here is derived from an EMBL/GenBank/DDBJ whole genome shotgun (WGS) entry which is preliminary data.</text>
</comment>
<dbReference type="EMBL" id="JADBEC010000001">
    <property type="protein sequence ID" value="MBE1503025.1"/>
    <property type="molecule type" value="Genomic_DNA"/>
</dbReference>
<dbReference type="Proteomes" id="UP000620262">
    <property type="component" value="Unassembled WGS sequence"/>
</dbReference>